<dbReference type="GO" id="GO:0008239">
    <property type="term" value="F:dipeptidyl-peptidase activity"/>
    <property type="evidence" value="ECO:0007669"/>
    <property type="project" value="TreeGrafter"/>
</dbReference>
<comment type="caution">
    <text evidence="3">The sequence shown here is derived from an EMBL/GenBank/DDBJ whole genome shotgun (WGS) entry which is preliminary data.</text>
</comment>
<dbReference type="PANTHER" id="PTHR23422">
    <property type="entry name" value="DIPEPTIDYL PEPTIDASE III-RELATED"/>
    <property type="match status" value="1"/>
</dbReference>
<protein>
    <submittedName>
        <fullName evidence="3">Peptidase</fullName>
    </submittedName>
</protein>
<dbReference type="Gene3D" id="3.30.540.30">
    <property type="match status" value="1"/>
</dbReference>
<keyword evidence="1" id="KW-0479">Metal-binding</keyword>
<gene>
    <name evidence="3" type="ORF">ENK44_11540</name>
</gene>
<dbReference type="GO" id="GO:0046872">
    <property type="term" value="F:metal ion binding"/>
    <property type="evidence" value="ECO:0007669"/>
    <property type="project" value="UniProtKB-KW"/>
</dbReference>
<dbReference type="PANTHER" id="PTHR23422:SF9">
    <property type="entry name" value="ZN-DEPENDENT HYDROLASE"/>
    <property type="match status" value="1"/>
</dbReference>
<reference evidence="3" key="1">
    <citation type="journal article" date="2020" name="mSystems">
        <title>Genome- and Community-Level Interaction Insights into Carbon Utilization and Element Cycling Functions of Hydrothermarchaeota in Hydrothermal Sediment.</title>
        <authorList>
            <person name="Zhou Z."/>
            <person name="Liu Y."/>
            <person name="Xu W."/>
            <person name="Pan J."/>
            <person name="Luo Z.H."/>
            <person name="Li M."/>
        </authorList>
    </citation>
    <scope>NUCLEOTIDE SEQUENCE [LARGE SCALE GENOMIC DNA]</scope>
    <source>
        <strain evidence="3">HyVt-577</strain>
    </source>
</reference>
<dbReference type="PROSITE" id="PS51257">
    <property type="entry name" value="PROKAR_LIPOPROTEIN"/>
    <property type="match status" value="1"/>
</dbReference>
<sequence>MKQILRYIFFFAFLATILFSCGGNKKQNEGQSMIEKKARQFARTEIKYDDSRLSERQKLVIEKLYRAAKIIDDIFLDQVYSKNREIKKTLENAQTDKDQWTRYYFNIMFGPFDRLDHNKPFYGTEPKPLGANFYPEDMTKEEFESWIKAHPEDEEAFRSEFTVIRRRGDALVAIPYSEYYKKELSQAAAYLKEAADYADNPSLKNYLITRAEAFLSNDYFESDMAWMDLKDHDIEVVIGPYEVYEDELFNYKASFECFLTLRDPEESEKLALFGSYLNDMEKGLPIPDQYKNFERGSESPIVVTNEIFSAGDTKAGVQTLAFNLPNDERVREAKGSKKVMLKNMHEAKFNKLLKPIAEIILDPEQLSLVTFDGFFNHTLMHEMSHGLGPGIITVKGRKTEVRRELKETYSKIEECKADVLGMYNNLFMIKKGVYPESFANEMWVTFLAGTFRSVRFGINEAHGAGNAVIYNYLLEKGAYEYDESAEKVKVNFDKIYPAVKELANKLLVIQAKGDYDGAKQLLADYAVESPSMAALRSKLTGLPVDIRPVFEIEKKYARAGL</sequence>
<dbReference type="GO" id="GO:0005737">
    <property type="term" value="C:cytoplasm"/>
    <property type="evidence" value="ECO:0007669"/>
    <property type="project" value="TreeGrafter"/>
</dbReference>
<evidence type="ECO:0000313" key="3">
    <source>
        <dbReference type="EMBL" id="HGY56331.1"/>
    </source>
</evidence>
<accession>A0A7V4U1M2</accession>
<dbReference type="EMBL" id="DRQG01000108">
    <property type="protein sequence ID" value="HGY56331.1"/>
    <property type="molecule type" value="Genomic_DNA"/>
</dbReference>
<evidence type="ECO:0000256" key="2">
    <source>
        <dbReference type="ARBA" id="ARBA00022801"/>
    </source>
</evidence>
<dbReference type="Pfam" id="PF03571">
    <property type="entry name" value="Peptidase_M49"/>
    <property type="match status" value="1"/>
</dbReference>
<name>A0A7V4U1M2_CALAY</name>
<proteinExistence type="predicted"/>
<keyword evidence="2" id="KW-0378">Hydrolase</keyword>
<dbReference type="AlphaFoldDB" id="A0A7V4U1M2"/>
<dbReference type="InterPro" id="IPR039461">
    <property type="entry name" value="Peptidase_M49"/>
</dbReference>
<evidence type="ECO:0000256" key="1">
    <source>
        <dbReference type="ARBA" id="ARBA00022723"/>
    </source>
</evidence>
<organism evidence="3">
    <name type="scientific">Caldithrix abyssi</name>
    <dbReference type="NCBI Taxonomy" id="187145"/>
    <lineage>
        <taxon>Bacteria</taxon>
        <taxon>Pseudomonadati</taxon>
        <taxon>Calditrichota</taxon>
        <taxon>Calditrichia</taxon>
        <taxon>Calditrichales</taxon>
        <taxon>Calditrichaceae</taxon>
        <taxon>Caldithrix</taxon>
    </lineage>
</organism>
<dbReference type="Proteomes" id="UP000885779">
    <property type="component" value="Unassembled WGS sequence"/>
</dbReference>